<evidence type="ECO:0000313" key="4">
    <source>
        <dbReference type="Proteomes" id="UP000887569"/>
    </source>
</evidence>
<dbReference type="CDD" id="cd01099">
    <property type="entry name" value="PAN_AP_HGF"/>
    <property type="match status" value="2"/>
</dbReference>
<feature type="domain" description="Apple" evidence="3">
    <location>
        <begin position="329"/>
        <end position="416"/>
    </location>
</feature>
<dbReference type="WBParaSite" id="PgR029_g058_t01">
    <property type="protein sequence ID" value="PgR029_g058_t01"/>
    <property type="gene ID" value="PgR029_g058"/>
</dbReference>
<dbReference type="GO" id="GO:0009653">
    <property type="term" value="P:anatomical structure morphogenesis"/>
    <property type="evidence" value="ECO:0007669"/>
    <property type="project" value="TreeGrafter"/>
</dbReference>
<name>A0A915B791_PARUN</name>
<keyword evidence="2" id="KW-0812">Transmembrane</keyword>
<feature type="compositionally biased region" description="Basic and acidic residues" evidence="1">
    <location>
        <begin position="153"/>
        <end position="169"/>
    </location>
</feature>
<evidence type="ECO:0000313" key="5">
    <source>
        <dbReference type="WBParaSite" id="PgR029_g058_t01"/>
    </source>
</evidence>
<evidence type="ECO:0000259" key="3">
    <source>
        <dbReference type="PROSITE" id="PS50948"/>
    </source>
</evidence>
<dbReference type="PROSITE" id="PS50948">
    <property type="entry name" value="PAN"/>
    <property type="match status" value="3"/>
</dbReference>
<dbReference type="Proteomes" id="UP000887569">
    <property type="component" value="Unplaced"/>
</dbReference>
<feature type="transmembrane region" description="Helical" evidence="2">
    <location>
        <begin position="21"/>
        <end position="47"/>
    </location>
</feature>
<evidence type="ECO:0000256" key="1">
    <source>
        <dbReference type="SAM" id="MobiDB-lite"/>
    </source>
</evidence>
<evidence type="ECO:0000256" key="2">
    <source>
        <dbReference type="SAM" id="Phobius"/>
    </source>
</evidence>
<sequence length="642" mass="72321">MKVVVRIRQAHSRSIAGSIVVALLASGNLRSAMQTIAIFFYAVVLYISTVSARQDMKDEVEFSAINSPHTTRQIQDGTSKRDFTKRSAEVIGSMRGITVDNMDRVKQELEHVGANGFTYHASTEENLSSFEKSASMKRRKAVKIGNKLHGTSIHKEGTDHFEDNADEHGSGGNKSSRSITRIADTSDICFRRYANSIIVNAQPYERRSTITLATCKHHCLHSQSGIYKCNSIVYDNINQVCDLFAHVGDQPPARLLMFQTRDYYEPTFLNECIPGNNPSATLFSFDSSTTSNDPTDTENKPRDGSLSTNILGVPSNKTGVNDSPLMHLCPEGRLVRFLRTQGFELYKYDQWILEGVTIEECLDACANNSDALGNAVECHSVDFSKGRCVLSAESTVPLGSGQLKLMDDTDYYEKICVDENVASECPQIFDRYPQMILVGFAEVVIDSPTFEHCFDNCLNSYALHGMRCASGMYYYEEAQLNCILNVEDRITQKQLFTEENLDIVDYFEIRCYNRKERKPQSHFKAYSSKTIEMEVKDRAQAKELKVTDEWSEWSSCTDDRIQMRTRSCNGRICARDVRRCHPEMIENALNLTALKEQFNAKGITCAPDICCPVFGGCRVGLIQSTTTRRLEWCQNPCNNHNS</sequence>
<accession>A0A915B791</accession>
<feature type="region of interest" description="Disordered" evidence="1">
    <location>
        <begin position="151"/>
        <end position="178"/>
    </location>
</feature>
<feature type="domain" description="Apple" evidence="3">
    <location>
        <begin position="425"/>
        <end position="511"/>
    </location>
</feature>
<dbReference type="SMART" id="SM00473">
    <property type="entry name" value="PAN_AP"/>
    <property type="match status" value="3"/>
</dbReference>
<dbReference type="Gene3D" id="3.50.4.10">
    <property type="entry name" value="Hepatocyte Growth Factor"/>
    <property type="match status" value="3"/>
</dbReference>
<keyword evidence="2" id="KW-0472">Membrane</keyword>
<organism evidence="4 5">
    <name type="scientific">Parascaris univalens</name>
    <name type="common">Nematode worm</name>
    <dbReference type="NCBI Taxonomy" id="6257"/>
    <lineage>
        <taxon>Eukaryota</taxon>
        <taxon>Metazoa</taxon>
        <taxon>Ecdysozoa</taxon>
        <taxon>Nematoda</taxon>
        <taxon>Chromadorea</taxon>
        <taxon>Rhabditida</taxon>
        <taxon>Spirurina</taxon>
        <taxon>Ascaridomorpha</taxon>
        <taxon>Ascaridoidea</taxon>
        <taxon>Ascarididae</taxon>
        <taxon>Parascaris</taxon>
    </lineage>
</organism>
<dbReference type="InterPro" id="IPR000884">
    <property type="entry name" value="TSP1_rpt"/>
</dbReference>
<proteinExistence type="predicted"/>
<dbReference type="PANTHER" id="PTHR47327">
    <property type="entry name" value="FI18240P1-RELATED"/>
    <property type="match status" value="1"/>
</dbReference>
<feature type="region of interest" description="Disordered" evidence="1">
    <location>
        <begin position="284"/>
        <end position="313"/>
    </location>
</feature>
<feature type="compositionally biased region" description="Low complexity" evidence="1">
    <location>
        <begin position="284"/>
        <end position="294"/>
    </location>
</feature>
<feature type="domain" description="Apple" evidence="3">
    <location>
        <begin position="189"/>
        <end position="268"/>
    </location>
</feature>
<dbReference type="SUPFAM" id="SSF57414">
    <property type="entry name" value="Hairpin loop containing domain-like"/>
    <property type="match status" value="3"/>
</dbReference>
<dbReference type="PANTHER" id="PTHR47327:SF20">
    <property type="entry name" value="PROTEIN DYF-7"/>
    <property type="match status" value="1"/>
</dbReference>
<dbReference type="Pfam" id="PF00024">
    <property type="entry name" value="PAN_1"/>
    <property type="match status" value="3"/>
</dbReference>
<dbReference type="InterPro" id="IPR052774">
    <property type="entry name" value="Celegans_DevNeuronal_Protein"/>
</dbReference>
<keyword evidence="2" id="KW-1133">Transmembrane helix</keyword>
<dbReference type="InterPro" id="IPR003609">
    <property type="entry name" value="Pan_app"/>
</dbReference>
<dbReference type="PROSITE" id="PS50092">
    <property type="entry name" value="TSP1"/>
    <property type="match status" value="1"/>
</dbReference>
<reference evidence="5" key="1">
    <citation type="submission" date="2022-11" db="UniProtKB">
        <authorList>
            <consortium name="WormBaseParasite"/>
        </authorList>
    </citation>
    <scope>IDENTIFICATION</scope>
</reference>
<protein>
    <submittedName>
        <fullName evidence="5">Apple domain-containing protein</fullName>
    </submittedName>
</protein>
<dbReference type="AlphaFoldDB" id="A0A915B791"/>
<keyword evidence="4" id="KW-1185">Reference proteome</keyword>